<dbReference type="AlphaFoldDB" id="X1FTL8"/>
<dbReference type="EMBL" id="BARU01014400">
    <property type="protein sequence ID" value="GAH32699.1"/>
    <property type="molecule type" value="Genomic_DNA"/>
</dbReference>
<feature type="non-terminal residue" evidence="1">
    <location>
        <position position="1"/>
    </location>
</feature>
<comment type="caution">
    <text evidence="1">The sequence shown here is derived from an EMBL/GenBank/DDBJ whole genome shotgun (WGS) entry which is preliminary data.</text>
</comment>
<reference evidence="1" key="1">
    <citation type="journal article" date="2014" name="Front. Microbiol.">
        <title>High frequency of phylogenetically diverse reductive dehalogenase-homologous genes in deep subseafloor sedimentary metagenomes.</title>
        <authorList>
            <person name="Kawai M."/>
            <person name="Futagami T."/>
            <person name="Toyoda A."/>
            <person name="Takaki Y."/>
            <person name="Nishi S."/>
            <person name="Hori S."/>
            <person name="Arai W."/>
            <person name="Tsubouchi T."/>
            <person name="Morono Y."/>
            <person name="Uchiyama I."/>
            <person name="Ito T."/>
            <person name="Fujiyama A."/>
            <person name="Inagaki F."/>
            <person name="Takami H."/>
        </authorList>
    </citation>
    <scope>NUCLEOTIDE SEQUENCE</scope>
    <source>
        <strain evidence="1">Expedition CK06-06</strain>
    </source>
</reference>
<evidence type="ECO:0000313" key="1">
    <source>
        <dbReference type="EMBL" id="GAH32699.1"/>
    </source>
</evidence>
<name>X1FTL8_9ZZZZ</name>
<proteinExistence type="predicted"/>
<accession>X1FTL8</accession>
<organism evidence="1">
    <name type="scientific">marine sediment metagenome</name>
    <dbReference type="NCBI Taxonomy" id="412755"/>
    <lineage>
        <taxon>unclassified sequences</taxon>
        <taxon>metagenomes</taxon>
        <taxon>ecological metagenomes</taxon>
    </lineage>
</organism>
<sequence length="53" mass="6371">WIIWNKLPFLKTGNECELIWTSFLKHNKIIEFRYAGNVIGNTMKPDYKRKKVS</sequence>
<gene>
    <name evidence="1" type="ORF">S03H2_25437</name>
</gene>
<protein>
    <submittedName>
        <fullName evidence="1">Uncharacterized protein</fullName>
    </submittedName>
</protein>